<organism evidence="2 3">
    <name type="scientific">Tuber aestivum</name>
    <name type="common">summer truffle</name>
    <dbReference type="NCBI Taxonomy" id="59557"/>
    <lineage>
        <taxon>Eukaryota</taxon>
        <taxon>Fungi</taxon>
        <taxon>Dikarya</taxon>
        <taxon>Ascomycota</taxon>
        <taxon>Pezizomycotina</taxon>
        <taxon>Pezizomycetes</taxon>
        <taxon>Pezizales</taxon>
        <taxon>Tuberaceae</taxon>
        <taxon>Tuber</taxon>
    </lineage>
</organism>
<dbReference type="Gene3D" id="3.30.200.150">
    <property type="match status" value="1"/>
</dbReference>
<dbReference type="CDD" id="cd05120">
    <property type="entry name" value="APH_ChoK_like"/>
    <property type="match status" value="1"/>
</dbReference>
<dbReference type="Pfam" id="PF01636">
    <property type="entry name" value="APH"/>
    <property type="match status" value="1"/>
</dbReference>
<keyword evidence="3" id="KW-1185">Reference proteome</keyword>
<feature type="domain" description="Aminoglycoside phosphotransferase" evidence="1">
    <location>
        <begin position="73"/>
        <end position="239"/>
    </location>
</feature>
<evidence type="ECO:0000313" key="3">
    <source>
        <dbReference type="Proteomes" id="UP001412239"/>
    </source>
</evidence>
<reference evidence="2" key="1">
    <citation type="submission" date="2015-10" db="EMBL/GenBank/DDBJ databases">
        <authorList>
            <person name="Regsiter A."/>
            <person name="william w."/>
        </authorList>
    </citation>
    <scope>NUCLEOTIDE SEQUENCE</scope>
    <source>
        <strain evidence="2">Montdore</strain>
    </source>
</reference>
<sequence>MRRVAIDQVPIAKVPPRVPPLTRFPNARRIYCRNHGSRQIFDLGNRTLYKFRPHKAGVYESDIHALIQATTDIPIPIIYNEWVTLEHNGAQIHHLIMEKVEGEPLHKVWVHLDRPSKERLALQLSGYLNELRRITSPSIRAFDGGPLHDEHGVLFDGRNSARGPFGDNQSLWLALTSHLQESPSGEIQQALINLRSIMPQGFPAVLTHADLHQGNILVHNRCISAIIDWEGAGFFPCWLEYVRYYPTSSSPEFEFEILVMRSMETYPVARRFMTILDALRGPEQWLVNWAIRELGC</sequence>
<dbReference type="PANTHER" id="PTHR21310:SF55">
    <property type="entry name" value="AMINOGLYCOSIDE PHOSPHOTRANSFERASE DOMAIN-CONTAINING PROTEIN"/>
    <property type="match status" value="1"/>
</dbReference>
<gene>
    <name evidence="2" type="ORF">GSTUAT00009154001</name>
</gene>
<protein>
    <recommendedName>
        <fullName evidence="1">Aminoglycoside phosphotransferase domain-containing protein</fullName>
    </recommendedName>
</protein>
<dbReference type="InterPro" id="IPR051678">
    <property type="entry name" value="AGP_Transferase"/>
</dbReference>
<dbReference type="PANTHER" id="PTHR21310">
    <property type="entry name" value="AMINOGLYCOSIDE PHOSPHOTRANSFERASE-RELATED-RELATED"/>
    <property type="match status" value="1"/>
</dbReference>
<accession>A0A292PJI5</accession>
<dbReference type="AlphaFoldDB" id="A0A292PJI5"/>
<dbReference type="InterPro" id="IPR011009">
    <property type="entry name" value="Kinase-like_dom_sf"/>
</dbReference>
<dbReference type="InterPro" id="IPR002575">
    <property type="entry name" value="Aminoglycoside_PTrfase"/>
</dbReference>
<name>A0A292PJI5_9PEZI</name>
<dbReference type="Gene3D" id="3.90.1200.10">
    <property type="match status" value="1"/>
</dbReference>
<dbReference type="EMBL" id="LN891365">
    <property type="protein sequence ID" value="CUS06768.1"/>
    <property type="molecule type" value="Genomic_DNA"/>
</dbReference>
<dbReference type="Proteomes" id="UP001412239">
    <property type="component" value="Unassembled WGS sequence"/>
</dbReference>
<proteinExistence type="predicted"/>
<evidence type="ECO:0000313" key="2">
    <source>
        <dbReference type="EMBL" id="CUS06768.1"/>
    </source>
</evidence>
<evidence type="ECO:0000259" key="1">
    <source>
        <dbReference type="Pfam" id="PF01636"/>
    </source>
</evidence>
<dbReference type="SUPFAM" id="SSF56112">
    <property type="entry name" value="Protein kinase-like (PK-like)"/>
    <property type="match status" value="1"/>
</dbReference>